<dbReference type="Proteomes" id="UP000469215">
    <property type="component" value="Unassembled WGS sequence"/>
</dbReference>
<name>A0A6N9H586_9MICO</name>
<dbReference type="FunFam" id="3.30.70.360:FF:000001">
    <property type="entry name" value="N-acetyldiaminopimelate deacetylase"/>
    <property type="match status" value="1"/>
</dbReference>
<dbReference type="GO" id="GO:0019877">
    <property type="term" value="P:diaminopimelate biosynthetic process"/>
    <property type="evidence" value="ECO:0007669"/>
    <property type="project" value="UniProtKB-ARBA"/>
</dbReference>
<accession>A0A6N9H586</accession>
<gene>
    <name evidence="4" type="ORF">GSY69_03680</name>
</gene>
<evidence type="ECO:0000313" key="5">
    <source>
        <dbReference type="Proteomes" id="UP000469215"/>
    </source>
</evidence>
<dbReference type="SUPFAM" id="SSF53187">
    <property type="entry name" value="Zn-dependent exopeptidases"/>
    <property type="match status" value="1"/>
</dbReference>
<feature type="binding site" evidence="2">
    <location>
        <position position="104"/>
    </location>
    <ligand>
        <name>Mn(2+)</name>
        <dbReference type="ChEBI" id="CHEBI:29035"/>
        <label>2</label>
    </ligand>
</feature>
<dbReference type="SUPFAM" id="SSF55031">
    <property type="entry name" value="Bacterial exopeptidase dimerisation domain"/>
    <property type="match status" value="1"/>
</dbReference>
<dbReference type="Gene3D" id="3.30.70.360">
    <property type="match status" value="1"/>
</dbReference>
<dbReference type="Gene3D" id="3.40.630.10">
    <property type="entry name" value="Zn peptidases"/>
    <property type="match status" value="1"/>
</dbReference>
<dbReference type="AlphaFoldDB" id="A0A6N9H586"/>
<evidence type="ECO:0000313" key="4">
    <source>
        <dbReference type="EMBL" id="MYM19095.1"/>
    </source>
</evidence>
<keyword evidence="5" id="KW-1185">Reference proteome</keyword>
<dbReference type="GO" id="GO:0050118">
    <property type="term" value="F:N-acetyldiaminopimelate deacetylase activity"/>
    <property type="evidence" value="ECO:0007669"/>
    <property type="project" value="UniProtKB-ARBA"/>
</dbReference>
<reference evidence="4 5" key="1">
    <citation type="submission" date="2020-01" db="EMBL/GenBank/DDBJ databases">
        <authorList>
            <person name="Deng T."/>
        </authorList>
    </citation>
    <scope>NUCLEOTIDE SEQUENCE [LARGE SCALE GENOMIC DNA]</scope>
    <source>
        <strain evidence="4 5">5221</strain>
    </source>
</reference>
<dbReference type="PIRSF" id="PIRSF005962">
    <property type="entry name" value="Pept_M20D_amidohydro"/>
    <property type="match status" value="1"/>
</dbReference>
<dbReference type="Pfam" id="PF01546">
    <property type="entry name" value="Peptidase_M20"/>
    <property type="match status" value="1"/>
</dbReference>
<sequence length="396" mass="41341">MAIDFPAEGAALLPDLVELRRTLHQIPELGNELPLTQSEVLSALDGLPLEITLGRSVSSITAVLRGGKPGPVVLLRGDMDALPLHEESGEEFASANGRMHACGHDLHTAGLVGAARLLAAQRDELPGSVVFMFQPGEESPGGAQPMIAEGLLDAAGDRPIAAYGIHVGPGPLGEFATRPGTMLAGVNDLHVVFRGVGGHGSAPHLAQDPVPAALEFGTAIQSLVTRRFSVFDPVVATVTQLQAGTAVNIIPDTATVGATVRTLSKDSTARFGPLVTELAEGIAAAHGVSAEVDWVEHYPVTVNDDAEADFALRTLSAEFGAARVITAPDPLMGSEDFSFVLEEVPGCFLFLRCTPADTDLETAPNNHSAHIRFDDSVLGDQAAALAQLAYERLRAG</sequence>
<dbReference type="PANTHER" id="PTHR11014">
    <property type="entry name" value="PEPTIDASE M20 FAMILY MEMBER"/>
    <property type="match status" value="1"/>
</dbReference>
<dbReference type="EMBL" id="WWEQ01000010">
    <property type="protein sequence ID" value="MYM19095.1"/>
    <property type="molecule type" value="Genomic_DNA"/>
</dbReference>
<dbReference type="PANTHER" id="PTHR11014:SF63">
    <property type="entry name" value="METALLOPEPTIDASE, PUTATIVE (AFU_ORTHOLOGUE AFUA_6G09600)-RELATED"/>
    <property type="match status" value="1"/>
</dbReference>
<dbReference type="InterPro" id="IPR036264">
    <property type="entry name" value="Bact_exopeptidase_dim_dom"/>
</dbReference>
<protein>
    <submittedName>
        <fullName evidence="4">Amidohydrolase</fullName>
    </submittedName>
</protein>
<dbReference type="InterPro" id="IPR002933">
    <property type="entry name" value="Peptidase_M20"/>
</dbReference>
<keyword evidence="2" id="KW-0464">Manganese</keyword>
<keyword evidence="1 4" id="KW-0378">Hydrolase</keyword>
<dbReference type="CDD" id="cd03886">
    <property type="entry name" value="M20_Acy1"/>
    <property type="match status" value="1"/>
</dbReference>
<comment type="caution">
    <text evidence="4">The sequence shown here is derived from an EMBL/GenBank/DDBJ whole genome shotgun (WGS) entry which is preliminary data.</text>
</comment>
<dbReference type="InterPro" id="IPR017439">
    <property type="entry name" value="Amidohydrolase"/>
</dbReference>
<keyword evidence="2" id="KW-0479">Metal-binding</keyword>
<evidence type="ECO:0000256" key="1">
    <source>
        <dbReference type="ARBA" id="ARBA00022801"/>
    </source>
</evidence>
<proteinExistence type="predicted"/>
<dbReference type="InterPro" id="IPR011650">
    <property type="entry name" value="Peptidase_M20_dimer"/>
</dbReference>
<feature type="domain" description="Peptidase M20 dimerisation" evidence="3">
    <location>
        <begin position="185"/>
        <end position="269"/>
    </location>
</feature>
<feature type="binding site" evidence="2">
    <location>
        <position position="138"/>
    </location>
    <ligand>
        <name>Mn(2+)</name>
        <dbReference type="ChEBI" id="CHEBI:29035"/>
        <label>2</label>
    </ligand>
</feature>
<dbReference type="Pfam" id="PF07687">
    <property type="entry name" value="M20_dimer"/>
    <property type="match status" value="1"/>
</dbReference>
<feature type="binding site" evidence="2">
    <location>
        <position position="102"/>
    </location>
    <ligand>
        <name>Mn(2+)</name>
        <dbReference type="ChEBI" id="CHEBI:29035"/>
        <label>2</label>
    </ligand>
</feature>
<dbReference type="GO" id="GO:0046872">
    <property type="term" value="F:metal ion binding"/>
    <property type="evidence" value="ECO:0007669"/>
    <property type="project" value="UniProtKB-KW"/>
</dbReference>
<feature type="binding site" evidence="2">
    <location>
        <position position="367"/>
    </location>
    <ligand>
        <name>Mn(2+)</name>
        <dbReference type="ChEBI" id="CHEBI:29035"/>
        <label>2</label>
    </ligand>
</feature>
<evidence type="ECO:0000259" key="3">
    <source>
        <dbReference type="Pfam" id="PF07687"/>
    </source>
</evidence>
<evidence type="ECO:0000256" key="2">
    <source>
        <dbReference type="PIRSR" id="PIRSR005962-1"/>
    </source>
</evidence>
<organism evidence="4 5">
    <name type="scientific">Brevibacterium rongguiense</name>
    <dbReference type="NCBI Taxonomy" id="2695267"/>
    <lineage>
        <taxon>Bacteria</taxon>
        <taxon>Bacillati</taxon>
        <taxon>Actinomycetota</taxon>
        <taxon>Actinomycetes</taxon>
        <taxon>Micrococcales</taxon>
        <taxon>Brevibacteriaceae</taxon>
        <taxon>Brevibacterium</taxon>
    </lineage>
</organism>
<feature type="binding site" evidence="2">
    <location>
        <position position="166"/>
    </location>
    <ligand>
        <name>Mn(2+)</name>
        <dbReference type="ChEBI" id="CHEBI:29035"/>
        <label>2</label>
    </ligand>
</feature>
<dbReference type="NCBIfam" id="TIGR01891">
    <property type="entry name" value="amidohydrolases"/>
    <property type="match status" value="1"/>
</dbReference>
<dbReference type="RefSeq" id="WP_160952534.1">
    <property type="nucleotide sequence ID" value="NZ_WWEQ01000010.1"/>
</dbReference>
<comment type="cofactor">
    <cofactor evidence="2">
        <name>Mn(2+)</name>
        <dbReference type="ChEBI" id="CHEBI:29035"/>
    </cofactor>
    <text evidence="2">The Mn(2+) ion enhances activity.</text>
</comment>